<accession>A0A8S1R4H6</accession>
<comment type="caution">
    <text evidence="1">The sequence shown here is derived from an EMBL/GenBank/DDBJ whole genome shotgun (WGS) entry which is preliminary data.</text>
</comment>
<name>A0A8S1R4H6_9CILI</name>
<protein>
    <submittedName>
        <fullName evidence="1">Uncharacterized protein</fullName>
    </submittedName>
</protein>
<sequence length="57" mass="6733">MREKRISLSYITQTIISDDMKIADQFKMNLETQTFKSGLHNIEITKLFEDARKGHLF</sequence>
<evidence type="ECO:0000313" key="1">
    <source>
        <dbReference type="EMBL" id="CAD8122204.1"/>
    </source>
</evidence>
<gene>
    <name evidence="1" type="ORF">PSON_ATCC_30995.1.T1370025</name>
</gene>
<dbReference type="Proteomes" id="UP000692954">
    <property type="component" value="Unassembled WGS sequence"/>
</dbReference>
<proteinExistence type="predicted"/>
<keyword evidence="2" id="KW-1185">Reference proteome</keyword>
<dbReference type="AlphaFoldDB" id="A0A8S1R4H6"/>
<reference evidence="1" key="1">
    <citation type="submission" date="2021-01" db="EMBL/GenBank/DDBJ databases">
        <authorList>
            <consortium name="Genoscope - CEA"/>
            <person name="William W."/>
        </authorList>
    </citation>
    <scope>NUCLEOTIDE SEQUENCE</scope>
</reference>
<organism evidence="1 2">
    <name type="scientific">Paramecium sonneborni</name>
    <dbReference type="NCBI Taxonomy" id="65129"/>
    <lineage>
        <taxon>Eukaryota</taxon>
        <taxon>Sar</taxon>
        <taxon>Alveolata</taxon>
        <taxon>Ciliophora</taxon>
        <taxon>Intramacronucleata</taxon>
        <taxon>Oligohymenophorea</taxon>
        <taxon>Peniculida</taxon>
        <taxon>Parameciidae</taxon>
        <taxon>Paramecium</taxon>
    </lineage>
</organism>
<dbReference type="EMBL" id="CAJJDN010000137">
    <property type="protein sequence ID" value="CAD8122204.1"/>
    <property type="molecule type" value="Genomic_DNA"/>
</dbReference>
<evidence type="ECO:0000313" key="2">
    <source>
        <dbReference type="Proteomes" id="UP000692954"/>
    </source>
</evidence>